<dbReference type="EMBL" id="LCAU01000002">
    <property type="protein sequence ID" value="KKR98479.1"/>
    <property type="molecule type" value="Genomic_DNA"/>
</dbReference>
<organism evidence="1 2">
    <name type="scientific">Candidatus Uhrbacteria bacterium GW2011_GWF2_41_16</name>
    <dbReference type="NCBI Taxonomy" id="1618997"/>
    <lineage>
        <taxon>Bacteria</taxon>
        <taxon>Candidatus Uhriibacteriota</taxon>
    </lineage>
</organism>
<evidence type="ECO:0000313" key="2">
    <source>
        <dbReference type="Proteomes" id="UP000034746"/>
    </source>
</evidence>
<dbReference type="AlphaFoldDB" id="A0A0G0VC31"/>
<dbReference type="Proteomes" id="UP000034746">
    <property type="component" value="Unassembled WGS sequence"/>
</dbReference>
<evidence type="ECO:0000313" key="1">
    <source>
        <dbReference type="EMBL" id="KKR98479.1"/>
    </source>
</evidence>
<accession>A0A0G0VC31</accession>
<gene>
    <name evidence="1" type="ORF">UU48_C0002G0014</name>
</gene>
<protein>
    <submittedName>
        <fullName evidence="1">Uncharacterized protein</fullName>
    </submittedName>
</protein>
<reference evidence="1 2" key="1">
    <citation type="journal article" date="2015" name="Nature">
        <title>rRNA introns, odd ribosomes, and small enigmatic genomes across a large radiation of phyla.</title>
        <authorList>
            <person name="Brown C.T."/>
            <person name="Hug L.A."/>
            <person name="Thomas B.C."/>
            <person name="Sharon I."/>
            <person name="Castelle C.J."/>
            <person name="Singh A."/>
            <person name="Wilkins M.J."/>
            <person name="Williams K.H."/>
            <person name="Banfield J.F."/>
        </authorList>
    </citation>
    <scope>NUCLEOTIDE SEQUENCE [LARGE SCALE GENOMIC DNA]</scope>
</reference>
<comment type="caution">
    <text evidence="1">The sequence shown here is derived from an EMBL/GenBank/DDBJ whole genome shotgun (WGS) entry which is preliminary data.</text>
</comment>
<sequence length="158" mass="18870">MCSENSEDTENFFQYPLTFTTEKAVETFDGFGFYSLLIRENLHHRLSLNQNNNAKNNHWYHDLNNRKRKMFGGFQHTYLFFLEHIMALFCPSSLYKKKESAIKRPQEVFVCTPQLFAQPTEVLFHHGQNIPRNKILCSRWETHEEESKKEQNQFVLFG</sequence>
<proteinExistence type="predicted"/>
<name>A0A0G0VC31_9BACT</name>